<evidence type="ECO:0000313" key="2">
    <source>
        <dbReference type="Proteomes" id="UP001374584"/>
    </source>
</evidence>
<keyword evidence="2" id="KW-1185">Reference proteome</keyword>
<dbReference type="AlphaFoldDB" id="A0AAN9QHF3"/>
<gene>
    <name evidence="1" type="ORF">VNO80_26740</name>
</gene>
<name>A0AAN9QHF3_PHACN</name>
<dbReference type="EMBL" id="JAYMYR010000010">
    <property type="protein sequence ID" value="KAK7334971.1"/>
    <property type="molecule type" value="Genomic_DNA"/>
</dbReference>
<sequence>MRIKRRVGGSYFEGIGGAFELDFELHHGAGLVGADDNGQGLKRGEREWPPMIFLKTVTRTLFGCGANVADAAE</sequence>
<organism evidence="1 2">
    <name type="scientific">Phaseolus coccineus</name>
    <name type="common">Scarlet runner bean</name>
    <name type="synonym">Phaseolus multiflorus</name>
    <dbReference type="NCBI Taxonomy" id="3886"/>
    <lineage>
        <taxon>Eukaryota</taxon>
        <taxon>Viridiplantae</taxon>
        <taxon>Streptophyta</taxon>
        <taxon>Embryophyta</taxon>
        <taxon>Tracheophyta</taxon>
        <taxon>Spermatophyta</taxon>
        <taxon>Magnoliopsida</taxon>
        <taxon>eudicotyledons</taxon>
        <taxon>Gunneridae</taxon>
        <taxon>Pentapetalae</taxon>
        <taxon>rosids</taxon>
        <taxon>fabids</taxon>
        <taxon>Fabales</taxon>
        <taxon>Fabaceae</taxon>
        <taxon>Papilionoideae</taxon>
        <taxon>50 kb inversion clade</taxon>
        <taxon>NPAAA clade</taxon>
        <taxon>indigoferoid/millettioid clade</taxon>
        <taxon>Phaseoleae</taxon>
        <taxon>Phaseolus</taxon>
    </lineage>
</organism>
<accession>A0AAN9QHF3</accession>
<reference evidence="1 2" key="1">
    <citation type="submission" date="2024-01" db="EMBL/GenBank/DDBJ databases">
        <title>The genomes of 5 underutilized Papilionoideae crops provide insights into root nodulation and disease resistanc.</title>
        <authorList>
            <person name="Jiang F."/>
        </authorList>
    </citation>
    <scope>NUCLEOTIDE SEQUENCE [LARGE SCALE GENOMIC DNA]</scope>
    <source>
        <strain evidence="1">JINMINGXINNONG_FW02</strain>
        <tissue evidence="1">Leaves</tissue>
    </source>
</reference>
<evidence type="ECO:0000313" key="1">
    <source>
        <dbReference type="EMBL" id="KAK7334971.1"/>
    </source>
</evidence>
<dbReference type="Proteomes" id="UP001374584">
    <property type="component" value="Unassembled WGS sequence"/>
</dbReference>
<comment type="caution">
    <text evidence="1">The sequence shown here is derived from an EMBL/GenBank/DDBJ whole genome shotgun (WGS) entry which is preliminary data.</text>
</comment>
<proteinExistence type="predicted"/>
<protein>
    <submittedName>
        <fullName evidence="1">Uncharacterized protein</fullName>
    </submittedName>
</protein>